<dbReference type="Proteomes" id="UP000606786">
    <property type="component" value="Unassembled WGS sequence"/>
</dbReference>
<sequence length="110" mass="12528">MQRWPFTLLQQHCSPANLLLSSSCVRLYSVTFQSLTGMSAAAAFGAINNSYSSCRLRCELVGRFAFSFLCHIFPTIAIYQMLKYFAAIIHFFQAIFFHTKNKATNLDIRT</sequence>
<organism evidence="2 3">
    <name type="scientific">Ceratitis capitata</name>
    <name type="common">Mediterranean fruit fly</name>
    <name type="synonym">Tephritis capitata</name>
    <dbReference type="NCBI Taxonomy" id="7213"/>
    <lineage>
        <taxon>Eukaryota</taxon>
        <taxon>Metazoa</taxon>
        <taxon>Ecdysozoa</taxon>
        <taxon>Arthropoda</taxon>
        <taxon>Hexapoda</taxon>
        <taxon>Insecta</taxon>
        <taxon>Pterygota</taxon>
        <taxon>Neoptera</taxon>
        <taxon>Endopterygota</taxon>
        <taxon>Diptera</taxon>
        <taxon>Brachycera</taxon>
        <taxon>Muscomorpha</taxon>
        <taxon>Tephritoidea</taxon>
        <taxon>Tephritidae</taxon>
        <taxon>Ceratitis</taxon>
        <taxon>Ceratitis</taxon>
    </lineage>
</organism>
<proteinExistence type="predicted"/>
<evidence type="ECO:0000313" key="2">
    <source>
        <dbReference type="EMBL" id="CAD6996640.1"/>
    </source>
</evidence>
<evidence type="ECO:0000313" key="3">
    <source>
        <dbReference type="Proteomes" id="UP000606786"/>
    </source>
</evidence>
<protein>
    <submittedName>
        <fullName evidence="2">(Mediterranean fruit fly) hypothetical protein</fullName>
    </submittedName>
</protein>
<keyword evidence="1" id="KW-1133">Transmembrane helix</keyword>
<feature type="transmembrane region" description="Helical" evidence="1">
    <location>
        <begin position="60"/>
        <end position="78"/>
    </location>
</feature>
<gene>
    <name evidence="2" type="ORF">CCAP1982_LOCUS5324</name>
</gene>
<dbReference type="AlphaFoldDB" id="A0A811UDG2"/>
<reference evidence="2" key="1">
    <citation type="submission" date="2020-11" db="EMBL/GenBank/DDBJ databases">
        <authorList>
            <person name="Whitehead M."/>
        </authorList>
    </citation>
    <scope>NUCLEOTIDE SEQUENCE</scope>
    <source>
        <strain evidence="2">EGII</strain>
    </source>
</reference>
<accession>A0A811UDG2</accession>
<name>A0A811UDG2_CERCA</name>
<keyword evidence="1" id="KW-0812">Transmembrane</keyword>
<feature type="transmembrane region" description="Helical" evidence="1">
    <location>
        <begin position="27"/>
        <end position="48"/>
    </location>
</feature>
<evidence type="ECO:0000256" key="1">
    <source>
        <dbReference type="SAM" id="Phobius"/>
    </source>
</evidence>
<dbReference type="PROSITE" id="PS51257">
    <property type="entry name" value="PROKAR_LIPOPROTEIN"/>
    <property type="match status" value="1"/>
</dbReference>
<keyword evidence="1" id="KW-0472">Membrane</keyword>
<comment type="caution">
    <text evidence="2">The sequence shown here is derived from an EMBL/GenBank/DDBJ whole genome shotgun (WGS) entry which is preliminary data.</text>
</comment>
<dbReference type="EMBL" id="CAJHJT010000012">
    <property type="protein sequence ID" value="CAD6996640.1"/>
    <property type="molecule type" value="Genomic_DNA"/>
</dbReference>
<keyword evidence="3" id="KW-1185">Reference proteome</keyword>